<dbReference type="GO" id="GO:0039620">
    <property type="term" value="C:T=7 icosahedral viral capsid"/>
    <property type="evidence" value="ECO:0007669"/>
    <property type="project" value="UniProtKB-UniRule"/>
</dbReference>
<dbReference type="Gene3D" id="2.60.175.20">
    <property type="entry name" value="Major capsid L1 (late) superfamily, Papillomavirus"/>
    <property type="match status" value="2"/>
</dbReference>
<evidence type="ECO:0000256" key="6">
    <source>
        <dbReference type="ARBA" id="ARBA00023296"/>
    </source>
</evidence>
<reference evidence="9 10" key="1">
    <citation type="journal article" date="2014" name="Genome Biol. Evol.">
        <title>Novel papillomaviruses in free-ranging Iberian bats: no virus-host co-evolution, no strict host specificity, and hints for recombination.</title>
        <authorList>
            <person name="Garcia-Perez R."/>
            <person name="Ibanez C."/>
            <person name="Godinez J.M."/>
            <person name="Arechiga N."/>
            <person name="Garin I."/>
            <person name="Perez-Suarez G."/>
            <person name="de Paz O."/>
            <person name="Juste J."/>
            <person name="Echevarria J.E."/>
            <person name="Bravo I.G."/>
        </authorList>
    </citation>
    <scope>NUCLEOTIDE SEQUENCE [LARGE SCALE GENOMIC DNA]</scope>
</reference>
<accession>W8EC60</accession>
<evidence type="ECO:0000256" key="8">
    <source>
        <dbReference type="RuleBase" id="RU361248"/>
    </source>
</evidence>
<gene>
    <name evidence="7 8 9" type="primary">L1</name>
</gene>
<keyword evidence="7" id="KW-1164">Virus endocytosis by host</keyword>
<evidence type="ECO:0000256" key="7">
    <source>
        <dbReference type="HAMAP-Rule" id="MF_04002"/>
    </source>
</evidence>
<feature type="disulfide bond" description="Interchain (with Cys-432)" evidence="7">
    <location>
        <position position="176"/>
    </location>
</feature>
<dbReference type="OrthoDB" id="5037at10239"/>
<keyword evidence="5 7" id="KW-0426">Late protein</keyword>
<keyword evidence="10" id="KW-1185">Reference proteome</keyword>
<dbReference type="KEGG" id="vg:37618215"/>
<evidence type="ECO:0000313" key="10">
    <source>
        <dbReference type="Proteomes" id="UP000118015"/>
    </source>
</evidence>
<evidence type="ECO:0000256" key="1">
    <source>
        <dbReference type="ARBA" id="ARBA00022561"/>
    </source>
</evidence>
<dbReference type="GO" id="GO:0005198">
    <property type="term" value="F:structural molecule activity"/>
    <property type="evidence" value="ECO:0007669"/>
    <property type="project" value="UniProtKB-UniRule"/>
</dbReference>
<sequence>MAFWLPSSNKLYLPPTPVARVLNTEEYIQRTSVFYHASSDRLLTVGHPYFSIVDSNDPTKVLVPKVTGNQYRVFRVKLPDPNQFAIPDDKLYDPTKERLVFGLRGVQVDRGLPLGVGLSGHPFFNKLEDVENPNKYLQQQGKDNRQNTAFDVKQSQMLLVGCAPPLGEHWAVAKACADARQGRGDCPPLELKNTTIEDGDMADIGFGAADFTKINDSKSEVPLDIADSVCKYPDYLRMTKDTYGDQLFFYARREQMYARHFFDRGGVEGEAPPQDLFLVAATDQNQNKRGTSVYFGTPSGSLVSTDSQLFNRPYWVERAQGQNNGICWQNELFITVLDNTRGTNITISQKTADNGINAYESTNYKVYLRHTEEFELSLILQLCKVPLDPEVLAHINTMNPAILEGWNLGVNPPQSSTLEDHYRYIQSLATRCPDQNPPQERPDPYAGLTFWTVDLTEKLSLDLDQFGLGRRFLYQTGLQRASRKRALVTPSKTVKRRRK</sequence>
<dbReference type="GO" id="GO:0019062">
    <property type="term" value="P:virion attachment to host cell"/>
    <property type="evidence" value="ECO:0007669"/>
    <property type="project" value="UniProtKB-UniRule"/>
</dbReference>
<dbReference type="InterPro" id="IPR036973">
    <property type="entry name" value="Capsid_L1_sf_Papillomavir"/>
</dbReference>
<dbReference type="InterPro" id="IPR002210">
    <property type="entry name" value="Capsid_L1_Papillomavir"/>
</dbReference>
<protein>
    <recommendedName>
        <fullName evidence="7 8">Major capsid protein L1</fullName>
    </recommendedName>
</protein>
<dbReference type="EMBL" id="KC858264">
    <property type="protein sequence ID" value="AHJ81395.1"/>
    <property type="molecule type" value="Genomic_DNA"/>
</dbReference>
<comment type="subunit">
    <text evidence="7">Self-assembles into homopentamers. The capsid has an icosahedral symmetry and consists of 72 capsomers, with each capsomer being a pentamer of L1. Interacts with the minor capsid protein L2; this interaction is necessary for viral genome encapsidation. Interacts with protein E2; this interaction enhances E2-dependent replication and transcription activation.</text>
</comment>
<evidence type="ECO:0000256" key="3">
    <source>
        <dbReference type="ARBA" id="ARBA00022804"/>
    </source>
</evidence>
<keyword evidence="7" id="KW-1048">Host nucleus</keyword>
<keyword evidence="7" id="KW-1015">Disulfide bond</keyword>
<evidence type="ECO:0000256" key="5">
    <source>
        <dbReference type="ARBA" id="ARBA00022921"/>
    </source>
</evidence>
<keyword evidence="1 7" id="KW-0167">Capsid protein</keyword>
<comment type="function">
    <text evidence="7 8">Forms an icosahedral capsid with a T=7 symmetry and a 50 nm diameter. The capsid is composed of 72 pentamers linked to each other by disulfide bonds and associated with L2 proteins. Binds to heparan sulfate proteoglycans on cell surface of basal layer keratinocytes to provide initial virion attachment. This binding mediates a conformational change in the virus capsid that facilitates efficient infection. The virion enters the host cell via endocytosis. During virus trafficking, L1 protein dissociates from the viral DNA and the genomic DNA is released to the host nucleus. The virion assembly takes place within the cell nucleus. Encapsulates the genomic DNA together with protein L2.</text>
</comment>
<evidence type="ECO:0000256" key="4">
    <source>
        <dbReference type="ARBA" id="ARBA00022844"/>
    </source>
</evidence>
<feature type="disulfide bond" description="Interchain (with Cys-176)" evidence="7">
    <location>
        <position position="432"/>
    </location>
</feature>
<keyword evidence="3 7" id="KW-1161">Viral attachment to host cell</keyword>
<dbReference type="GeneID" id="37618215"/>
<dbReference type="Proteomes" id="UP000118015">
    <property type="component" value="Segment"/>
</dbReference>
<dbReference type="GO" id="GO:0042025">
    <property type="term" value="C:host cell nucleus"/>
    <property type="evidence" value="ECO:0007669"/>
    <property type="project" value="UniProtKB-SubCell"/>
</dbReference>
<dbReference type="PRINTS" id="PR00865">
    <property type="entry name" value="HPVCAPSIDL1"/>
</dbReference>
<evidence type="ECO:0000313" key="9">
    <source>
        <dbReference type="EMBL" id="AHJ81395.1"/>
    </source>
</evidence>
<keyword evidence="2 7" id="KW-0945">Host-virus interaction</keyword>
<dbReference type="Pfam" id="PF00500">
    <property type="entry name" value="Late_protein_L1"/>
    <property type="match status" value="1"/>
</dbReference>
<keyword evidence="4 7" id="KW-0946">Virion</keyword>
<keyword evidence="8" id="KW-1145">T=7 icosahedral capsid protein</keyword>
<comment type="subcellular location">
    <subcellularLocation>
        <location evidence="7">Virion</location>
    </subcellularLocation>
    <subcellularLocation>
        <location evidence="7">Host nucleus</location>
    </subcellularLocation>
</comment>
<dbReference type="HAMAP" id="MF_04002">
    <property type="entry name" value="PPV_L1"/>
    <property type="match status" value="1"/>
</dbReference>
<dbReference type="SUPFAM" id="SSF88648">
    <property type="entry name" value="Group I dsDNA viruses"/>
    <property type="match status" value="1"/>
</dbReference>
<name>W8EC60_9PAPI</name>
<dbReference type="RefSeq" id="YP_009507265.1">
    <property type="nucleotide sequence ID" value="NC_038517.1"/>
</dbReference>
<dbReference type="InterPro" id="IPR011222">
    <property type="entry name" value="dsDNA_vir_gr_I_capsid"/>
</dbReference>
<keyword evidence="7" id="KW-1162">Viral penetration into host cytoplasm</keyword>
<dbReference type="GO" id="GO:0075509">
    <property type="term" value="P:endocytosis involved in viral entry into host cell"/>
    <property type="evidence" value="ECO:0007669"/>
    <property type="project" value="UniProtKB-KW"/>
</dbReference>
<keyword evidence="6 7" id="KW-1160">Virus entry into host cell</keyword>
<evidence type="ECO:0000256" key="2">
    <source>
        <dbReference type="ARBA" id="ARBA00022581"/>
    </source>
</evidence>
<comment type="similarity">
    <text evidence="7 8">Belongs to the papillomaviridae L1 protein family.</text>
</comment>
<organism evidence="9 10">
    <name type="scientific">Eptesicus serotinus papillomavirus 2</name>
    <dbReference type="NCBI Taxonomy" id="1464072"/>
    <lineage>
        <taxon>Viruses</taxon>
        <taxon>Monodnaviria</taxon>
        <taxon>Shotokuvirae</taxon>
        <taxon>Cossaviricota</taxon>
        <taxon>Papovaviricetes</taxon>
        <taxon>Zurhausenvirales</taxon>
        <taxon>Papillomaviridae</taxon>
        <taxon>Firstpapillomavirinae</taxon>
        <taxon>Dyoomegapapillomavirus</taxon>
        <taxon>Dyoomegapapillomavirus 1</taxon>
    </lineage>
</organism>
<proteinExistence type="inferred from homology"/>